<dbReference type="GO" id="GO:0030488">
    <property type="term" value="P:tRNA methylation"/>
    <property type="evidence" value="ECO:0007669"/>
    <property type="project" value="TreeGrafter"/>
</dbReference>
<evidence type="ECO:0000256" key="3">
    <source>
        <dbReference type="ARBA" id="ARBA00022679"/>
    </source>
</evidence>
<dbReference type="PANTHER" id="PTHR13069">
    <property type="entry name" value="ALKYLATED DNA REPAIR PROTEIN ALKB HOMOLOG 8"/>
    <property type="match status" value="1"/>
</dbReference>
<dbReference type="Pfam" id="PF13532">
    <property type="entry name" value="2OG-FeII_Oxy_2"/>
    <property type="match status" value="1"/>
</dbReference>
<dbReference type="InterPro" id="IPR005123">
    <property type="entry name" value="Oxoglu/Fe-dep_dioxygenase_dom"/>
</dbReference>
<keyword evidence="3" id="KW-0808">Transferase</keyword>
<evidence type="ECO:0000256" key="2">
    <source>
        <dbReference type="ARBA" id="ARBA00022603"/>
    </source>
</evidence>
<dbReference type="SUPFAM" id="SSF51197">
    <property type="entry name" value="Clavaminate synthase-like"/>
    <property type="match status" value="1"/>
</dbReference>
<evidence type="ECO:0000256" key="5">
    <source>
        <dbReference type="ARBA" id="ARBA00022884"/>
    </source>
</evidence>
<name>A0AAV7IRD6_COTGL</name>
<evidence type="ECO:0000256" key="4">
    <source>
        <dbReference type="ARBA" id="ARBA00022833"/>
    </source>
</evidence>
<dbReference type="InterPro" id="IPR037151">
    <property type="entry name" value="AlkB-like_sf"/>
</dbReference>
<evidence type="ECO:0000313" key="7">
    <source>
        <dbReference type="EMBL" id="KAH0555459.1"/>
    </source>
</evidence>
<sequence>MEKNTSKSRKCNLKQRKASERLARDLNIKSCENPTEYIAICNAGLVTELKYESLELVINKISTNNSNYKIVMPRGKSYCFIKFEDSSAAKNFYDKLNGEFEENLKTTLYLIFCESIPDDNELVGDQLPGGLRLIEEFISREQEDRLLQLVDWDEHELNSELKHRKVKHFGYEFCYKTNRVDPNSPIEPIPADLEFLYGLFEEHSCGRYKYDQITINRYLPGQGIPPHIDTHSPFEDTILSLSCGSACVMDFKHEDKKIQVHLPARSLLIMSGESRYAWTHGVCPRHHDVFEQKQGDKVTTTTLERGTRISFTFRKIRTGDCSCNYNDYCDSKKSKREIHQSKAPLLESSYVHQVYDEISSHFDETRHKQWPNVAKFIDSIDPGSILLDVGCGNGKYLTPKTGLLKIGCDRSNGLLNICRSKSYQVFQSDCLKLPFRSNSCDAAISIAVIHHLSTAERRRDAFLELIRILRPIGRCLIYVWAKEQRRNKQDSAYLKLNPGKIKEHKNVQLFEDLELPVHDNRTNFSHNDVMVPWKTKSGNEFLRYYHVFDETEFRGLCLSLQEVSVVDIYYDQGNWCCILEKKSSLVLS</sequence>
<dbReference type="Gene3D" id="2.60.120.590">
    <property type="entry name" value="Alpha-ketoglutarate-dependent dioxygenase AlkB-like"/>
    <property type="match status" value="1"/>
</dbReference>
<dbReference type="InterPro" id="IPR012677">
    <property type="entry name" value="Nucleotide-bd_a/b_plait_sf"/>
</dbReference>
<organism evidence="7 8">
    <name type="scientific">Cotesia glomerata</name>
    <name type="common">Lepidopteran parasitic wasp</name>
    <name type="synonym">Apanteles glomeratus</name>
    <dbReference type="NCBI Taxonomy" id="32391"/>
    <lineage>
        <taxon>Eukaryota</taxon>
        <taxon>Metazoa</taxon>
        <taxon>Ecdysozoa</taxon>
        <taxon>Arthropoda</taxon>
        <taxon>Hexapoda</taxon>
        <taxon>Insecta</taxon>
        <taxon>Pterygota</taxon>
        <taxon>Neoptera</taxon>
        <taxon>Endopterygota</taxon>
        <taxon>Hymenoptera</taxon>
        <taxon>Apocrita</taxon>
        <taxon>Ichneumonoidea</taxon>
        <taxon>Braconidae</taxon>
        <taxon>Microgastrinae</taxon>
        <taxon>Cotesia</taxon>
    </lineage>
</organism>
<dbReference type="GO" id="GO:0002098">
    <property type="term" value="P:tRNA wobble uridine modification"/>
    <property type="evidence" value="ECO:0007669"/>
    <property type="project" value="TreeGrafter"/>
</dbReference>
<reference evidence="7 8" key="1">
    <citation type="journal article" date="2021" name="J. Hered.">
        <title>A chromosome-level genome assembly of the parasitoid wasp, Cotesia glomerata (Hymenoptera: Braconidae).</title>
        <authorList>
            <person name="Pinto B.J."/>
            <person name="Weis J.J."/>
            <person name="Gamble T."/>
            <person name="Ode P.J."/>
            <person name="Paul R."/>
            <person name="Zaspel J.M."/>
        </authorList>
    </citation>
    <scope>NUCLEOTIDE SEQUENCE [LARGE SCALE GENOMIC DNA]</scope>
    <source>
        <strain evidence="7">CgM1</strain>
    </source>
</reference>
<dbReference type="CDD" id="cd02440">
    <property type="entry name" value="AdoMet_MTases"/>
    <property type="match status" value="1"/>
</dbReference>
<dbReference type="PROSITE" id="PS51471">
    <property type="entry name" value="FE2OG_OXY"/>
    <property type="match status" value="1"/>
</dbReference>
<dbReference type="AlphaFoldDB" id="A0AAV7IRD6"/>
<dbReference type="Pfam" id="PF08241">
    <property type="entry name" value="Methyltransf_11"/>
    <property type="match status" value="1"/>
</dbReference>
<keyword evidence="8" id="KW-1185">Reference proteome</keyword>
<evidence type="ECO:0000313" key="8">
    <source>
        <dbReference type="Proteomes" id="UP000826195"/>
    </source>
</evidence>
<protein>
    <recommendedName>
        <fullName evidence="6">Fe2OG dioxygenase domain-containing protein</fullName>
    </recommendedName>
</protein>
<dbReference type="Gene3D" id="3.40.50.150">
    <property type="entry name" value="Vaccinia Virus protein VP39"/>
    <property type="match status" value="1"/>
</dbReference>
<dbReference type="GO" id="GO:0106335">
    <property type="term" value="F:tRNA (5-carboxymethyluridine(34)-5-O)-methyltransferase activity"/>
    <property type="evidence" value="ECO:0007669"/>
    <property type="project" value="TreeGrafter"/>
</dbReference>
<dbReference type="GO" id="GO:0008757">
    <property type="term" value="F:S-adenosylmethionine-dependent methyltransferase activity"/>
    <property type="evidence" value="ECO:0007669"/>
    <property type="project" value="InterPro"/>
</dbReference>
<dbReference type="EMBL" id="JAHXZJ010001119">
    <property type="protein sequence ID" value="KAH0555459.1"/>
    <property type="molecule type" value="Genomic_DNA"/>
</dbReference>
<dbReference type="GO" id="GO:0000049">
    <property type="term" value="F:tRNA binding"/>
    <property type="evidence" value="ECO:0007669"/>
    <property type="project" value="TreeGrafter"/>
</dbReference>
<accession>A0AAV7IRD6</accession>
<dbReference type="GO" id="GO:0005634">
    <property type="term" value="C:nucleus"/>
    <property type="evidence" value="ECO:0007669"/>
    <property type="project" value="TreeGrafter"/>
</dbReference>
<proteinExistence type="predicted"/>
<evidence type="ECO:0000259" key="6">
    <source>
        <dbReference type="PROSITE" id="PS51471"/>
    </source>
</evidence>
<feature type="domain" description="Fe2OG dioxygenase" evidence="6">
    <location>
        <begin position="209"/>
        <end position="317"/>
    </location>
</feature>
<keyword evidence="4" id="KW-0862">Zinc</keyword>
<dbReference type="InterPro" id="IPR035979">
    <property type="entry name" value="RBD_domain_sf"/>
</dbReference>
<dbReference type="PANTHER" id="PTHR13069:SF21">
    <property type="entry name" value="ALKYLATED DNA REPAIR PROTEIN ALKB HOMOLOG 8"/>
    <property type="match status" value="1"/>
</dbReference>
<gene>
    <name evidence="7" type="ORF">KQX54_019098</name>
</gene>
<dbReference type="InterPro" id="IPR029063">
    <property type="entry name" value="SAM-dependent_MTases_sf"/>
</dbReference>
<keyword evidence="5" id="KW-0694">RNA-binding</keyword>
<dbReference type="SUPFAM" id="SSF54928">
    <property type="entry name" value="RNA-binding domain, RBD"/>
    <property type="match status" value="1"/>
</dbReference>
<dbReference type="GO" id="GO:0005737">
    <property type="term" value="C:cytoplasm"/>
    <property type="evidence" value="ECO:0007669"/>
    <property type="project" value="TreeGrafter"/>
</dbReference>
<keyword evidence="2" id="KW-0489">Methyltransferase</keyword>
<dbReference type="Gene3D" id="3.30.70.330">
    <property type="match status" value="1"/>
</dbReference>
<comment type="cofactor">
    <cofactor evidence="1">
        <name>Fe(2+)</name>
        <dbReference type="ChEBI" id="CHEBI:29033"/>
    </cofactor>
</comment>
<dbReference type="InterPro" id="IPR027450">
    <property type="entry name" value="AlkB-like"/>
</dbReference>
<dbReference type="InterPro" id="IPR013216">
    <property type="entry name" value="Methyltransf_11"/>
</dbReference>
<dbReference type="Proteomes" id="UP000826195">
    <property type="component" value="Unassembled WGS sequence"/>
</dbReference>
<dbReference type="InterPro" id="IPR051422">
    <property type="entry name" value="AlkB_tRNA_MeTrf/Diox"/>
</dbReference>
<dbReference type="SUPFAM" id="SSF53335">
    <property type="entry name" value="S-adenosyl-L-methionine-dependent methyltransferases"/>
    <property type="match status" value="1"/>
</dbReference>
<evidence type="ECO:0000256" key="1">
    <source>
        <dbReference type="ARBA" id="ARBA00001954"/>
    </source>
</evidence>
<comment type="caution">
    <text evidence="7">The sequence shown here is derived from an EMBL/GenBank/DDBJ whole genome shotgun (WGS) entry which is preliminary data.</text>
</comment>